<evidence type="ECO:0000313" key="3">
    <source>
        <dbReference type="Proteomes" id="UP000278627"/>
    </source>
</evidence>
<keyword evidence="3" id="KW-1185">Reference proteome</keyword>
<dbReference type="AlphaFoldDB" id="A0A0N4TRD5"/>
<dbReference type="WBParaSite" id="BPAG_0001120401-mRNA-1">
    <property type="protein sequence ID" value="BPAG_0001120401-mRNA-1"/>
    <property type="gene ID" value="BPAG_0001120401"/>
</dbReference>
<evidence type="ECO:0000313" key="4">
    <source>
        <dbReference type="WBParaSite" id="BPAG_0001120401-mRNA-1"/>
    </source>
</evidence>
<feature type="region of interest" description="Disordered" evidence="1">
    <location>
        <begin position="54"/>
        <end position="84"/>
    </location>
</feature>
<organism evidence="4">
    <name type="scientific">Brugia pahangi</name>
    <name type="common">Filarial nematode worm</name>
    <dbReference type="NCBI Taxonomy" id="6280"/>
    <lineage>
        <taxon>Eukaryota</taxon>
        <taxon>Metazoa</taxon>
        <taxon>Ecdysozoa</taxon>
        <taxon>Nematoda</taxon>
        <taxon>Chromadorea</taxon>
        <taxon>Rhabditida</taxon>
        <taxon>Spirurina</taxon>
        <taxon>Spiruromorpha</taxon>
        <taxon>Filarioidea</taxon>
        <taxon>Onchocercidae</taxon>
        <taxon>Brugia</taxon>
    </lineage>
</organism>
<evidence type="ECO:0000256" key="1">
    <source>
        <dbReference type="SAM" id="MobiDB-lite"/>
    </source>
</evidence>
<protein>
    <submittedName>
        <fullName evidence="4">Phlebovirus_G2 domain-containing protein</fullName>
    </submittedName>
</protein>
<proteinExistence type="predicted"/>
<gene>
    <name evidence="2" type="ORF">BPAG_LOCUS11166</name>
</gene>
<evidence type="ECO:0000313" key="2">
    <source>
        <dbReference type="EMBL" id="VDN92352.1"/>
    </source>
</evidence>
<sequence>HVDKGDNRFQEQTDWINEENQNTRLIKKLSQSNGSACLFIRGITKDIIGDIIQRDKQPKKTQKQRELNNDHNKRQKRFSARNSKQTEWFQWPGPCSDDNHCPPNLYCVNGSCWHLSNKPIRIQRKHDSLMNTKEQNKSHLAIHHQSFRLIGTATSEVLSKIETTTRNLSVFGNLDLFDYTTSTTVTTAAIIPTVTPTAFHHSNTEPTISNATKLKMTIGNYQKEQKLVATNNSRTRTDGDNLSKSPFIDLRFSTEFPVQTEYIRKRQFDKPIRIELYLARAVLRNECSQDSHCGHRMICCRKTWYDLSDDSGIGYFCLPDCEFTKKVSLGIHEANGLIPNDLIYD</sequence>
<reference evidence="4" key="1">
    <citation type="submission" date="2017-02" db="UniProtKB">
        <authorList>
            <consortium name="WormBaseParasite"/>
        </authorList>
    </citation>
    <scope>IDENTIFICATION</scope>
</reference>
<reference evidence="2 3" key="2">
    <citation type="submission" date="2018-11" db="EMBL/GenBank/DDBJ databases">
        <authorList>
            <consortium name="Pathogen Informatics"/>
        </authorList>
    </citation>
    <scope>NUCLEOTIDE SEQUENCE [LARGE SCALE GENOMIC DNA]</scope>
</reference>
<feature type="compositionally biased region" description="Basic and acidic residues" evidence="1">
    <location>
        <begin position="54"/>
        <end position="72"/>
    </location>
</feature>
<dbReference type="Proteomes" id="UP000278627">
    <property type="component" value="Unassembled WGS sequence"/>
</dbReference>
<dbReference type="EMBL" id="UZAD01013217">
    <property type="protein sequence ID" value="VDN92352.1"/>
    <property type="molecule type" value="Genomic_DNA"/>
</dbReference>
<accession>A0A0N4TRD5</accession>
<name>A0A0N4TRD5_BRUPA</name>